<dbReference type="GO" id="GO:0008017">
    <property type="term" value="F:microtubule binding"/>
    <property type="evidence" value="ECO:0007669"/>
    <property type="project" value="InterPro"/>
</dbReference>
<feature type="region of interest" description="Disordered" evidence="2">
    <location>
        <begin position="299"/>
        <end position="332"/>
    </location>
</feature>
<dbReference type="AlphaFoldDB" id="A0A061J282"/>
<reference evidence="4 5" key="1">
    <citation type="submission" date="2013-07" db="EMBL/GenBank/DDBJ databases">
        <authorList>
            <person name="Stoco P.H."/>
            <person name="Wagner G."/>
            <person name="Gerber A."/>
            <person name="Zaha A."/>
            <person name="Thompson C."/>
            <person name="Bartholomeu D.C."/>
            <person name="Luckemeyer D.D."/>
            <person name="Bahia D."/>
            <person name="Loreto E."/>
            <person name="Prestes E.B."/>
            <person name="Lima F.M."/>
            <person name="Rodrigues-Luiz G."/>
            <person name="Vallejo G.A."/>
            <person name="Filho J.F."/>
            <person name="Monteiro K.M."/>
            <person name="Tyler K.M."/>
            <person name="de Almeida L.G."/>
            <person name="Ortiz M.F."/>
            <person name="Siervo M.A."/>
            <person name="de Moraes M.H."/>
            <person name="Cunha O.L."/>
            <person name="Mendonca-Neto R."/>
            <person name="Silva R."/>
            <person name="Teixeira S.M."/>
            <person name="Murta S.M."/>
            <person name="Sincero T.C."/>
            <person name="Mendes T.A."/>
            <person name="Urmenyi T.P."/>
            <person name="Silva V.G."/>
            <person name="da Rocha W.D."/>
            <person name="Andersson B."/>
            <person name="Romanha A.J."/>
            <person name="Steindel M."/>
            <person name="de Vasconcelos A.T."/>
            <person name="Grisard E.C."/>
        </authorList>
    </citation>
    <scope>NUCLEOTIDE SEQUENCE [LARGE SCALE GENOMIC DNA]</scope>
    <source>
        <strain evidence="4 5">SC58</strain>
    </source>
</reference>
<dbReference type="GO" id="GO:0005874">
    <property type="term" value="C:microtubule"/>
    <property type="evidence" value="ECO:0007669"/>
    <property type="project" value="TreeGrafter"/>
</dbReference>
<keyword evidence="1" id="KW-0505">Motor protein</keyword>
<feature type="binding site" evidence="1">
    <location>
        <begin position="251"/>
        <end position="258"/>
    </location>
    <ligand>
        <name>ATP</name>
        <dbReference type="ChEBI" id="CHEBI:30616"/>
    </ligand>
</feature>
<keyword evidence="1" id="KW-0067">ATP-binding</keyword>
<name>A0A061J282_TRYRA</name>
<feature type="region of interest" description="Disordered" evidence="2">
    <location>
        <begin position="1"/>
        <end position="40"/>
    </location>
</feature>
<comment type="similarity">
    <text evidence="1">Belongs to the TRAFAC class myosin-kinesin ATPase superfamily. Kinesin family.</text>
</comment>
<dbReference type="SMART" id="SM00129">
    <property type="entry name" value="KISc"/>
    <property type="match status" value="1"/>
</dbReference>
<dbReference type="OrthoDB" id="3176171at2759"/>
<accession>A0A061J282</accession>
<evidence type="ECO:0000313" key="5">
    <source>
        <dbReference type="Proteomes" id="UP000031737"/>
    </source>
</evidence>
<dbReference type="GO" id="GO:0003777">
    <property type="term" value="F:microtubule motor activity"/>
    <property type="evidence" value="ECO:0007669"/>
    <property type="project" value="InterPro"/>
</dbReference>
<dbReference type="GO" id="GO:0016887">
    <property type="term" value="F:ATP hydrolysis activity"/>
    <property type="evidence" value="ECO:0007669"/>
    <property type="project" value="TreeGrafter"/>
</dbReference>
<comment type="caution">
    <text evidence="4">The sequence shown here is derived from an EMBL/GenBank/DDBJ whole genome shotgun (WGS) entry which is preliminary data.</text>
</comment>
<dbReference type="Proteomes" id="UP000031737">
    <property type="component" value="Unassembled WGS sequence"/>
</dbReference>
<dbReference type="GO" id="GO:0005871">
    <property type="term" value="C:kinesin complex"/>
    <property type="evidence" value="ECO:0007669"/>
    <property type="project" value="TreeGrafter"/>
</dbReference>
<proteinExistence type="inferred from homology"/>
<evidence type="ECO:0000256" key="1">
    <source>
        <dbReference type="PROSITE-ProRule" id="PRU00283"/>
    </source>
</evidence>
<organism evidence="4 5">
    <name type="scientific">Trypanosoma rangeli SC58</name>
    <dbReference type="NCBI Taxonomy" id="429131"/>
    <lineage>
        <taxon>Eukaryota</taxon>
        <taxon>Discoba</taxon>
        <taxon>Euglenozoa</taxon>
        <taxon>Kinetoplastea</taxon>
        <taxon>Metakinetoplastina</taxon>
        <taxon>Trypanosomatida</taxon>
        <taxon>Trypanosomatidae</taxon>
        <taxon>Trypanosoma</taxon>
        <taxon>Herpetosoma</taxon>
    </lineage>
</organism>
<keyword evidence="1" id="KW-0547">Nucleotide-binding</keyword>
<feature type="compositionally biased region" description="Acidic residues" evidence="2">
    <location>
        <begin position="316"/>
        <end position="325"/>
    </location>
</feature>
<evidence type="ECO:0000259" key="3">
    <source>
        <dbReference type="PROSITE" id="PS50067"/>
    </source>
</evidence>
<dbReference type="GO" id="GO:0005524">
    <property type="term" value="F:ATP binding"/>
    <property type="evidence" value="ECO:0007669"/>
    <property type="project" value="UniProtKB-UniRule"/>
</dbReference>
<keyword evidence="5" id="KW-1185">Reference proteome</keyword>
<dbReference type="PANTHER" id="PTHR24115">
    <property type="entry name" value="KINESIN-RELATED"/>
    <property type="match status" value="1"/>
</dbReference>
<dbReference type="VEuPathDB" id="TriTrypDB:TRSC58_03872"/>
<feature type="domain" description="Kinesin motor" evidence="3">
    <location>
        <begin position="141"/>
        <end position="352"/>
    </location>
</feature>
<dbReference type="InterPro" id="IPR027417">
    <property type="entry name" value="P-loop_NTPase"/>
</dbReference>
<dbReference type="PROSITE" id="PS50067">
    <property type="entry name" value="KINESIN_MOTOR_2"/>
    <property type="match status" value="1"/>
</dbReference>
<dbReference type="InterPro" id="IPR001752">
    <property type="entry name" value="Kinesin_motor_dom"/>
</dbReference>
<dbReference type="PANTHER" id="PTHR24115:SF1004">
    <property type="entry name" value="KINESIN-LIKE PROTEIN KIF15"/>
    <property type="match status" value="1"/>
</dbReference>
<dbReference type="InterPro" id="IPR027640">
    <property type="entry name" value="Kinesin-like_fam"/>
</dbReference>
<dbReference type="InterPro" id="IPR036961">
    <property type="entry name" value="Kinesin_motor_dom_sf"/>
</dbReference>
<dbReference type="Gene3D" id="3.40.850.10">
    <property type="entry name" value="Kinesin motor domain"/>
    <property type="match status" value="1"/>
</dbReference>
<dbReference type="GO" id="GO:0007018">
    <property type="term" value="P:microtubule-based movement"/>
    <property type="evidence" value="ECO:0007669"/>
    <property type="project" value="InterPro"/>
</dbReference>
<dbReference type="EMBL" id="AUPL01003872">
    <property type="protein sequence ID" value="ESL08425.1"/>
    <property type="molecule type" value="Genomic_DNA"/>
</dbReference>
<dbReference type="Pfam" id="PF00225">
    <property type="entry name" value="Kinesin"/>
    <property type="match status" value="1"/>
</dbReference>
<protein>
    <recommendedName>
        <fullName evidence="3">Kinesin motor domain-containing protein</fullName>
    </recommendedName>
</protein>
<feature type="compositionally biased region" description="Polar residues" evidence="2">
    <location>
        <begin position="14"/>
        <end position="23"/>
    </location>
</feature>
<dbReference type="SUPFAM" id="SSF52540">
    <property type="entry name" value="P-loop containing nucleoside triphosphate hydrolases"/>
    <property type="match status" value="1"/>
</dbReference>
<sequence>MSMAPYRGGRGESDTPNTSSLPNASGRGRVTSPTTPPANTLKRALRMQLGSLASKGTSMSGRSSSGIYDSAQLGTTFGATGAVAKPCKDSPLLSNRYGTKVAAGTRSRRKVNAPFVRPNTVNSVASEEAAVPTFSELEPGKVCVIVRVRPKMLKNMMPPCCRVIGASGIVEYTAPLRESPVSGNTIRALYSTASSQQATAVAASHESRRAFFTYNAALGESSNQNDTMVCVGYKMLQYLQKGYNTTILCYGQSGSGKTHSMIGPAGGAPERLQKVEDFGLVPRMLEGLFTVLQEKFPVEPEKEKGSDSPDLVGDALGEEGEDGDSEGTIRPGWHVEIGGVGALPGGDAGFVS</sequence>
<evidence type="ECO:0000256" key="2">
    <source>
        <dbReference type="SAM" id="MobiDB-lite"/>
    </source>
</evidence>
<gene>
    <name evidence="4" type="ORF">TRSC58_03872</name>
</gene>
<evidence type="ECO:0000313" key="4">
    <source>
        <dbReference type="EMBL" id="ESL08425.1"/>
    </source>
</evidence>